<evidence type="ECO:0000313" key="14">
    <source>
        <dbReference type="EMBL" id="QPG49554.1"/>
    </source>
</evidence>
<dbReference type="Proteomes" id="UP000033106">
    <property type="component" value="Chromosome"/>
</dbReference>
<evidence type="ECO:0000313" key="15">
    <source>
        <dbReference type="EMBL" id="SAI85966.1"/>
    </source>
</evidence>
<evidence type="ECO:0000313" key="7">
    <source>
        <dbReference type="EMBL" id="AZF67048.1"/>
    </source>
</evidence>
<dbReference type="Proteomes" id="UP000033057">
    <property type="component" value="Chromosome"/>
</dbReference>
<feature type="binding site" evidence="3">
    <location>
        <position position="203"/>
    </location>
    <ligand>
        <name>pyruvate</name>
        <dbReference type="ChEBI" id="CHEBI:15361"/>
    </ligand>
</feature>
<dbReference type="EMBL" id="CP033240">
    <property type="protein sequence ID" value="AZF80122.1"/>
    <property type="molecule type" value="Genomic_DNA"/>
</dbReference>
<dbReference type="EMBL" id="CP033239">
    <property type="protein sequence ID" value="AZF77515.1"/>
    <property type="molecule type" value="Genomic_DNA"/>
</dbReference>
<dbReference type="KEGG" id="ssol:SULB_0087"/>
<evidence type="ECO:0000313" key="13">
    <source>
        <dbReference type="EMBL" id="AZF82729.1"/>
    </source>
</evidence>
<dbReference type="Proteomes" id="UP000275843">
    <property type="component" value="Chromosome"/>
</dbReference>
<dbReference type="PRINTS" id="PR00146">
    <property type="entry name" value="DHPICSNTHASE"/>
</dbReference>
<dbReference type="PANTHER" id="PTHR12128">
    <property type="entry name" value="DIHYDRODIPICOLINATE SYNTHASE"/>
    <property type="match status" value="1"/>
</dbReference>
<evidence type="ECO:0000313" key="21">
    <source>
        <dbReference type="Proteomes" id="UP000269431"/>
    </source>
</evidence>
<dbReference type="PANTHER" id="PTHR12128:SF66">
    <property type="entry name" value="4-HYDROXY-2-OXOGLUTARATE ALDOLASE, MITOCHONDRIAL"/>
    <property type="match status" value="1"/>
</dbReference>
<reference evidence="16 17" key="1">
    <citation type="journal article" date="2015" name="Genome Announc.">
        <title>Complete Genome Sequence of Sulfolobus solfataricus Strain 98/2 and Evolved Derivatives.</title>
        <authorList>
            <person name="McCarthy S."/>
            <person name="Gradnigo J."/>
            <person name="Johnson T."/>
            <person name="Payne S."/>
            <person name="Lipzen A."/>
            <person name="Martin J."/>
            <person name="Schackwitz W."/>
            <person name="Moriyama E."/>
            <person name="Blum P."/>
        </authorList>
    </citation>
    <scope>NUCLEOTIDE SEQUENCE [LARGE SCALE GENOMIC DNA]</scope>
    <source>
        <strain evidence="16">98/2 SULC</strain>
        <strain evidence="4">SARC-B</strain>
        <strain evidence="5">SARC-C</strain>
        <strain evidence="6 18">SULA</strain>
        <strain evidence="17">SULB</strain>
    </source>
</reference>
<dbReference type="RefSeq" id="WP_009991846.1">
    <property type="nucleotide sequence ID" value="NZ_CP011055.2"/>
</dbReference>
<dbReference type="GO" id="GO:0008675">
    <property type="term" value="F:2-dehydro-3-deoxy-phosphogluconate aldolase activity"/>
    <property type="evidence" value="ECO:0007669"/>
    <property type="project" value="UniProtKB-ARBA"/>
</dbReference>
<dbReference type="PIRSF" id="PIRSF001365">
    <property type="entry name" value="DHDPS"/>
    <property type="match status" value="1"/>
</dbReference>
<evidence type="ECO:0000313" key="12">
    <source>
        <dbReference type="EMBL" id="AZF80122.1"/>
    </source>
</evidence>
<evidence type="ECO:0000313" key="26">
    <source>
        <dbReference type="Proteomes" id="UP000282269"/>
    </source>
</evidence>
<dbReference type="OMA" id="WCTAAPC"/>
<dbReference type="Proteomes" id="UP000594632">
    <property type="component" value="Chromosome"/>
</dbReference>
<evidence type="ECO:0000313" key="23">
    <source>
        <dbReference type="Proteomes" id="UP000273443"/>
    </source>
</evidence>
<dbReference type="EMBL" id="CP011055">
    <property type="protein sequence ID" value="AKA72539.1"/>
    <property type="molecule type" value="Genomic_DNA"/>
</dbReference>
<dbReference type="EMBL" id="CP050869">
    <property type="protein sequence ID" value="QPG49554.1"/>
    <property type="molecule type" value="Genomic_DNA"/>
</dbReference>
<evidence type="ECO:0000313" key="24">
    <source>
        <dbReference type="Proteomes" id="UP000275843"/>
    </source>
</evidence>
<evidence type="ECO:0000313" key="10">
    <source>
        <dbReference type="EMBL" id="AZF74908.1"/>
    </source>
</evidence>
<dbReference type="Proteomes" id="UP000273194">
    <property type="component" value="Chromosome"/>
</dbReference>
<evidence type="ECO:0000313" key="27">
    <source>
        <dbReference type="Proteomes" id="UP000594632"/>
    </source>
</evidence>
<dbReference type="KEGG" id="ssoa:SULA_0086"/>
<dbReference type="Pfam" id="PF00701">
    <property type="entry name" value="DHDPS"/>
    <property type="match status" value="1"/>
</dbReference>
<dbReference type="Proteomes" id="UP000033085">
    <property type="component" value="Chromosome"/>
</dbReference>
<reference evidence="15" key="3">
    <citation type="submission" date="2016-04" db="EMBL/GenBank/DDBJ databases">
        <authorList>
            <person name="Evans L.H."/>
            <person name="Alamgir A."/>
            <person name="Owens N."/>
            <person name="Weber N.D."/>
            <person name="Virtaneva K."/>
            <person name="Barbian K."/>
            <person name="Babar A."/>
            <person name="Rosenke K."/>
        </authorList>
    </citation>
    <scope>NUCLEOTIDE SEQUENCE</scope>
    <source>
        <strain evidence="15">P1</strain>
    </source>
</reference>
<dbReference type="EMBL" id="CP033237">
    <property type="protein sequence ID" value="AZF72288.1"/>
    <property type="molecule type" value="Genomic_DNA"/>
</dbReference>
<dbReference type="Proteomes" id="UP000076770">
    <property type="component" value="Chromosome i"/>
</dbReference>
<dbReference type="EMBL" id="CP033241">
    <property type="protein sequence ID" value="AZF82729.1"/>
    <property type="molecule type" value="Genomic_DNA"/>
</dbReference>
<name>A0A0E3K4N9_SACSO</name>
<dbReference type="CDD" id="cd00408">
    <property type="entry name" value="DHDPS-like"/>
    <property type="match status" value="1"/>
</dbReference>
<feature type="active site" description="Proton donor/acceptor" evidence="2">
    <location>
        <position position="130"/>
    </location>
</feature>
<evidence type="ECO:0000256" key="3">
    <source>
        <dbReference type="PIRSR" id="PIRSR001365-2"/>
    </source>
</evidence>
<dbReference type="PATRIC" id="fig|2287.6.peg.89"/>
<dbReference type="Proteomes" id="UP000269431">
    <property type="component" value="Chromosome"/>
</dbReference>
<evidence type="ECO:0000313" key="19">
    <source>
        <dbReference type="Proteomes" id="UP000076770"/>
    </source>
</evidence>
<dbReference type="AlphaFoldDB" id="A0A0E3K4N9"/>
<dbReference type="GeneID" id="44128005"/>
<dbReference type="Proteomes" id="UP000278715">
    <property type="component" value="Chromosome"/>
</dbReference>
<organism evidence="4 17">
    <name type="scientific">Saccharolobus solfataricus</name>
    <name type="common">Sulfolobus solfataricus</name>
    <dbReference type="NCBI Taxonomy" id="2287"/>
    <lineage>
        <taxon>Archaea</taxon>
        <taxon>Thermoproteota</taxon>
        <taxon>Thermoprotei</taxon>
        <taxon>Sulfolobales</taxon>
        <taxon>Sulfolobaceae</taxon>
        <taxon>Saccharolobus</taxon>
    </lineage>
</organism>
<evidence type="ECO:0000313" key="17">
    <source>
        <dbReference type="Proteomes" id="UP000033085"/>
    </source>
</evidence>
<dbReference type="GO" id="GO:0008840">
    <property type="term" value="F:4-hydroxy-tetrahydrodipicolinate synthase activity"/>
    <property type="evidence" value="ECO:0007669"/>
    <property type="project" value="TreeGrafter"/>
</dbReference>
<dbReference type="EMBL" id="CP011056">
    <property type="protein sequence ID" value="AKA75238.1"/>
    <property type="molecule type" value="Genomic_DNA"/>
</dbReference>
<dbReference type="KEGG" id="ssof:SULC_0086"/>
<evidence type="ECO:0000313" key="22">
    <source>
        <dbReference type="Proteomes" id="UP000273194"/>
    </source>
</evidence>
<dbReference type="InterPro" id="IPR002220">
    <property type="entry name" value="DapA-like"/>
</dbReference>
<dbReference type="GeneID" id="1453763"/>
<evidence type="ECO:0000313" key="6">
    <source>
        <dbReference type="EMBL" id="AKA77931.1"/>
    </source>
</evidence>
<accession>A0A0E3K4N9</accession>
<evidence type="ECO:0000313" key="16">
    <source>
        <dbReference type="Proteomes" id="UP000033057"/>
    </source>
</evidence>
<dbReference type="OrthoDB" id="33636at2157"/>
<reference evidence="4" key="5">
    <citation type="submission" date="2018-10" db="EMBL/GenBank/DDBJ databases">
        <authorList>
            <person name="McCarthy S."/>
            <person name="Gradnigo J."/>
            <person name="Johnson T."/>
            <person name="Payne S."/>
            <person name="Lipzen A."/>
            <person name="Schackwitz W."/>
            <person name="Martin J."/>
            <person name="Moriyama E."/>
            <person name="Blum P."/>
        </authorList>
    </citation>
    <scope>NUCLEOTIDE SEQUENCE</scope>
    <source>
        <strain evidence="4">SARC-B</strain>
        <strain evidence="5">SARC-C</strain>
        <strain evidence="6">SULA</strain>
    </source>
</reference>
<evidence type="ECO:0000313" key="20">
    <source>
        <dbReference type="Proteomes" id="UP000267993"/>
    </source>
</evidence>
<reference evidence="20 21" key="4">
    <citation type="journal article" date="2018" name="Proc. Natl. Acad. Sci. U.S.A.">
        <title>Nonmutational mechanism of inheritance in the Archaeon Sulfolobus solfataricus.</title>
        <authorList>
            <person name="Payne S."/>
            <person name="McCarthy S."/>
            <person name="Johnson T."/>
            <person name="North E."/>
            <person name="Blum P."/>
        </authorList>
    </citation>
    <scope>NUCLEOTIDE SEQUENCE [LARGE SCALE GENOMIC DNA]</scope>
    <source>
        <strain evidence="8 20">SARC-H</strain>
        <strain evidence="9 24">SARC-I</strain>
        <strain evidence="11 25">SARC-N</strain>
        <strain evidence="12 26">SARC-O</strain>
        <strain evidence="13 21">SUL120</strain>
        <strain evidence="7 22">SULG</strain>
        <strain evidence="10 23">SULM</strain>
    </source>
</reference>
<evidence type="ECO:0000313" key="11">
    <source>
        <dbReference type="EMBL" id="AZF77515.1"/>
    </source>
</evidence>
<evidence type="ECO:0000313" key="9">
    <source>
        <dbReference type="EMBL" id="AZF72288.1"/>
    </source>
</evidence>
<protein>
    <submittedName>
        <fullName evidence="4">Dihydrodipicolinate synthase family protein</fullName>
    </submittedName>
    <submittedName>
        <fullName evidence="15">Dihydrodipicolinate synthetase</fullName>
    </submittedName>
</protein>
<dbReference type="Gene3D" id="3.20.20.70">
    <property type="entry name" value="Aldolase class I"/>
    <property type="match status" value="1"/>
</dbReference>
<evidence type="ECO:0000313" key="25">
    <source>
        <dbReference type="Proteomes" id="UP000278715"/>
    </source>
</evidence>
<evidence type="ECO:0000256" key="1">
    <source>
        <dbReference type="ARBA" id="ARBA00023239"/>
    </source>
</evidence>
<dbReference type="Proteomes" id="UP000267993">
    <property type="component" value="Chromosome"/>
</dbReference>
<reference evidence="14 27" key="6">
    <citation type="journal article" date="2020" name="Nat. Commun.">
        <title>The structures of two archaeal type IV pili illuminate evolutionary relationships.</title>
        <authorList>
            <person name="Wang F."/>
            <person name="Baquero D.P."/>
            <person name="Su Z."/>
            <person name="Beltran L.C."/>
            <person name="Prangishvili D."/>
            <person name="Krupovic M."/>
            <person name="Egelman E.H."/>
        </authorList>
    </citation>
    <scope>NUCLEOTIDE SEQUENCE [LARGE SCALE GENOMIC DNA]</scope>
    <source>
        <strain evidence="14 27">POZ149</strain>
    </source>
</reference>
<dbReference type="SMART" id="SM01130">
    <property type="entry name" value="DHDPS"/>
    <property type="match status" value="1"/>
</dbReference>
<dbReference type="Proteomes" id="UP000282269">
    <property type="component" value="Chromosome"/>
</dbReference>
<sequence>MKENISALVTPYDDKENINTEALQQLLDFLIKKGIKDFWVLGTSGEFNMLSQDERILVVSKIREMVKGKIYVGVNENSTRNSLILAKKYYDLGVDYIFSVPPIYHKPSEKGLISYFSELRNAIDLPLFIYNIPSFTGYNVPLHIIEKLAREYVLDGMKYSTTDFVSFLKYLKALKGVNKNFKVFIGEDRMILSALILDTDGAVSGISNLVPELVTNLFLEFDRGNIQRAIEIQRILNKLVDVVSLGDYPSGIKIGLRYRGINVGSVRKPLLEDSRAEGEIYNVLKELGI</sequence>
<reference evidence="19" key="2">
    <citation type="submission" date="2016-04" db="EMBL/GenBank/DDBJ databases">
        <authorList>
            <person name="Shah S.A."/>
            <person name="Garrett R.A."/>
        </authorList>
    </citation>
    <scope>NUCLEOTIDE SEQUENCE [LARGE SCALE GENOMIC DNA]</scope>
    <source>
        <strain evidence="19">ATCC 35091 / DSM 1616 / JCM 8930 / NBRC 15331 / P1</strain>
    </source>
</reference>
<evidence type="ECO:0000313" key="5">
    <source>
        <dbReference type="EMBL" id="AKA75238.1"/>
    </source>
</evidence>
<gene>
    <name evidence="14" type="ORF">HFC64_06760</name>
    <name evidence="15" type="ORF">SSOP1_2412</name>
    <name evidence="6" type="ORF">SULA_0086</name>
    <name evidence="4" type="ORF">SULB_0087</name>
    <name evidence="5" type="ORF">SULC_0086</name>
    <name evidence="7" type="ORF">SULG_00435</name>
    <name evidence="8" type="ORF">SULH_00435</name>
    <name evidence="9" type="ORF">SULI_00435</name>
    <name evidence="10" type="ORF">SULM_00435</name>
    <name evidence="11" type="ORF">SULN_00435</name>
    <name evidence="12" type="ORF">SULO_00435</name>
    <name evidence="13" type="ORF">SULZ_00435</name>
</gene>
<dbReference type="EMBL" id="CP033236">
    <property type="protein sequence ID" value="AZF69668.1"/>
    <property type="molecule type" value="Genomic_DNA"/>
</dbReference>
<dbReference type="EMBL" id="CP011057">
    <property type="protein sequence ID" value="AKA77931.1"/>
    <property type="molecule type" value="Genomic_DNA"/>
</dbReference>
<evidence type="ECO:0000313" key="8">
    <source>
        <dbReference type="EMBL" id="AZF69668.1"/>
    </source>
</evidence>
<dbReference type="InterPro" id="IPR013785">
    <property type="entry name" value="Aldolase_TIM"/>
</dbReference>
<proteinExistence type="predicted"/>
<evidence type="ECO:0000256" key="2">
    <source>
        <dbReference type="PIRSR" id="PIRSR001365-1"/>
    </source>
</evidence>
<keyword evidence="1" id="KW-0456">Lyase</keyword>
<dbReference type="EMBL" id="CP033235">
    <property type="protein sequence ID" value="AZF67048.1"/>
    <property type="molecule type" value="Genomic_DNA"/>
</dbReference>
<dbReference type="EMBL" id="CP033238">
    <property type="protein sequence ID" value="AZF74908.1"/>
    <property type="molecule type" value="Genomic_DNA"/>
</dbReference>
<feature type="active site" description="Schiff-base intermediate with substrate" evidence="2">
    <location>
        <position position="158"/>
    </location>
</feature>
<dbReference type="Proteomes" id="UP000273443">
    <property type="component" value="Chromosome"/>
</dbReference>
<evidence type="ECO:0000313" key="18">
    <source>
        <dbReference type="Proteomes" id="UP000033106"/>
    </source>
</evidence>
<dbReference type="EMBL" id="LT549890">
    <property type="protein sequence ID" value="SAI85966.1"/>
    <property type="molecule type" value="Genomic_DNA"/>
</dbReference>
<dbReference type="SUPFAM" id="SSF51569">
    <property type="entry name" value="Aldolase"/>
    <property type="match status" value="1"/>
</dbReference>
<evidence type="ECO:0000313" key="4">
    <source>
        <dbReference type="EMBL" id="AKA72539.1"/>
    </source>
</evidence>